<keyword evidence="3" id="KW-1185">Reference proteome</keyword>
<evidence type="ECO:0000313" key="2">
    <source>
        <dbReference type="EMBL" id="KAK7259515.1"/>
    </source>
</evidence>
<feature type="region of interest" description="Disordered" evidence="1">
    <location>
        <begin position="35"/>
        <end position="89"/>
    </location>
</feature>
<organism evidence="2 3">
    <name type="scientific">Crotalaria pallida</name>
    <name type="common">Smooth rattlebox</name>
    <name type="synonym">Crotalaria striata</name>
    <dbReference type="NCBI Taxonomy" id="3830"/>
    <lineage>
        <taxon>Eukaryota</taxon>
        <taxon>Viridiplantae</taxon>
        <taxon>Streptophyta</taxon>
        <taxon>Embryophyta</taxon>
        <taxon>Tracheophyta</taxon>
        <taxon>Spermatophyta</taxon>
        <taxon>Magnoliopsida</taxon>
        <taxon>eudicotyledons</taxon>
        <taxon>Gunneridae</taxon>
        <taxon>Pentapetalae</taxon>
        <taxon>rosids</taxon>
        <taxon>fabids</taxon>
        <taxon>Fabales</taxon>
        <taxon>Fabaceae</taxon>
        <taxon>Papilionoideae</taxon>
        <taxon>50 kb inversion clade</taxon>
        <taxon>genistoids sensu lato</taxon>
        <taxon>core genistoids</taxon>
        <taxon>Crotalarieae</taxon>
        <taxon>Crotalaria</taxon>
    </lineage>
</organism>
<protein>
    <submittedName>
        <fullName evidence="2">Uncharacterized protein</fullName>
    </submittedName>
</protein>
<gene>
    <name evidence="2" type="ORF">RIF29_25124</name>
</gene>
<feature type="region of interest" description="Disordered" evidence="1">
    <location>
        <begin position="143"/>
        <end position="235"/>
    </location>
</feature>
<proteinExistence type="predicted"/>
<feature type="compositionally biased region" description="Low complexity" evidence="1">
    <location>
        <begin position="35"/>
        <end position="44"/>
    </location>
</feature>
<feature type="region of interest" description="Disordered" evidence="1">
    <location>
        <begin position="283"/>
        <end position="327"/>
    </location>
</feature>
<dbReference type="AlphaFoldDB" id="A0AAN9ER08"/>
<feature type="compositionally biased region" description="Polar residues" evidence="1">
    <location>
        <begin position="201"/>
        <end position="230"/>
    </location>
</feature>
<evidence type="ECO:0000313" key="3">
    <source>
        <dbReference type="Proteomes" id="UP001372338"/>
    </source>
</evidence>
<name>A0AAN9ER08_CROPI</name>
<comment type="caution">
    <text evidence="2">The sequence shown here is derived from an EMBL/GenBank/DDBJ whole genome shotgun (WGS) entry which is preliminary data.</text>
</comment>
<reference evidence="2 3" key="1">
    <citation type="submission" date="2024-01" db="EMBL/GenBank/DDBJ databases">
        <title>The genomes of 5 underutilized Papilionoideae crops provide insights into root nodulation and disease resistanc.</title>
        <authorList>
            <person name="Yuan L."/>
        </authorList>
    </citation>
    <scope>NUCLEOTIDE SEQUENCE [LARGE SCALE GENOMIC DNA]</scope>
    <source>
        <strain evidence="2">ZHUSHIDOU_FW_LH</strain>
        <tissue evidence="2">Leaf</tissue>
    </source>
</reference>
<dbReference type="EMBL" id="JAYWIO010000005">
    <property type="protein sequence ID" value="KAK7259515.1"/>
    <property type="molecule type" value="Genomic_DNA"/>
</dbReference>
<sequence>MRSLPDKTISIPSLFKDICHNEENEEKVVTVAVSPSPVAASATSHQDDLSNGPPEIWVDKATEKETRDSAENIISPQISIPDQRNEKNTQPAIFGPWMMVQRQQRNRNGSSFKSQTNPSHANIMGTRYDALTDLNENDSQEYDVTIMNDKKSDEVKVDTGPSHMHKPVNRIRNPAGGRNPQVKGSKKSHTSTPLRKGPAKPSSSNDKTFTKQGVSTNEMPPKTITSSDPPRNNKGKEKAILYDMMVLQKMGSSFIDNFSTKVFLPNKEVIDFVQRNMSKLYSENTAQKPPDIDMKIDSQNGTGSSLECVADQPRNKDLQDQPLNSHQ</sequence>
<evidence type="ECO:0000256" key="1">
    <source>
        <dbReference type="SAM" id="MobiDB-lite"/>
    </source>
</evidence>
<feature type="compositionally biased region" description="Polar residues" evidence="1">
    <location>
        <begin position="72"/>
        <end position="82"/>
    </location>
</feature>
<dbReference type="Proteomes" id="UP001372338">
    <property type="component" value="Unassembled WGS sequence"/>
</dbReference>
<accession>A0AAN9ER08</accession>
<feature type="compositionally biased region" description="Basic and acidic residues" evidence="1">
    <location>
        <begin position="57"/>
        <end position="70"/>
    </location>
</feature>
<feature type="compositionally biased region" description="Basic and acidic residues" evidence="1">
    <location>
        <begin position="148"/>
        <end position="157"/>
    </location>
</feature>